<evidence type="ECO:0000313" key="1">
    <source>
        <dbReference type="EMBL" id="SVD93810.1"/>
    </source>
</evidence>
<organism evidence="1">
    <name type="scientific">marine metagenome</name>
    <dbReference type="NCBI Taxonomy" id="408172"/>
    <lineage>
        <taxon>unclassified sequences</taxon>
        <taxon>metagenomes</taxon>
        <taxon>ecological metagenomes</taxon>
    </lineage>
</organism>
<proteinExistence type="predicted"/>
<feature type="non-terminal residue" evidence="1">
    <location>
        <position position="1"/>
    </location>
</feature>
<evidence type="ECO:0008006" key="2">
    <source>
        <dbReference type="Google" id="ProtNLM"/>
    </source>
</evidence>
<reference evidence="1" key="1">
    <citation type="submission" date="2018-05" db="EMBL/GenBank/DDBJ databases">
        <authorList>
            <person name="Lanie J.A."/>
            <person name="Ng W.-L."/>
            <person name="Kazmierczak K.M."/>
            <person name="Andrzejewski T.M."/>
            <person name="Davidsen T.M."/>
            <person name="Wayne K.J."/>
            <person name="Tettelin H."/>
            <person name="Glass J.I."/>
            <person name="Rusch D."/>
            <person name="Podicherti R."/>
            <person name="Tsui H.-C.T."/>
            <person name="Winkler M.E."/>
        </authorList>
    </citation>
    <scope>NUCLEOTIDE SEQUENCE</scope>
</reference>
<sequence length="256" mass="28937">KYWPLAVARELDDAIIHLSFNELELGTWVFRSIGGIDRVAEVDEVLIKHKDHWLVNEIIQYLKRVLKRLDLVSRSLVTLVEPGSCFAGTLLELVFAADRSYMLDGIFQDSSEPPAVLRTTEINFGNLPMCNGLTRLQTRFLNQPEEVKKIHDQTGKDFSAAEAFKSGMVTFIPDDIDWEEEVRIAIEERASFSPDALTGMEASLRFAGPETLETKIFGRLSAWQNWIFQRPNAAGENGALKLYGTGKVADYNKERV</sequence>
<dbReference type="SUPFAM" id="SSF52096">
    <property type="entry name" value="ClpP/crotonase"/>
    <property type="match status" value="1"/>
</dbReference>
<dbReference type="Gene3D" id="3.90.226.10">
    <property type="entry name" value="2-enoyl-CoA Hydratase, Chain A, domain 1"/>
    <property type="match status" value="1"/>
</dbReference>
<gene>
    <name evidence="1" type="ORF">METZ01_LOCUS446664</name>
</gene>
<accession>A0A382ZES8</accession>
<dbReference type="EMBL" id="UINC01183189">
    <property type="protein sequence ID" value="SVD93810.1"/>
    <property type="molecule type" value="Genomic_DNA"/>
</dbReference>
<dbReference type="AlphaFoldDB" id="A0A382ZES8"/>
<name>A0A382ZES8_9ZZZZ</name>
<protein>
    <recommendedName>
        <fullName evidence="2">Benzoyl-CoA-dihydrodiol lyase</fullName>
    </recommendedName>
</protein>
<dbReference type="InterPro" id="IPR029045">
    <property type="entry name" value="ClpP/crotonase-like_dom_sf"/>
</dbReference>